<keyword evidence="8" id="KW-1185">Reference proteome</keyword>
<comment type="similarity">
    <text evidence="2">Belongs to the TPX2 family.</text>
</comment>
<feature type="region of interest" description="Disordered" evidence="5">
    <location>
        <begin position="1"/>
        <end position="153"/>
    </location>
</feature>
<organism evidence="7 8">
    <name type="scientific">Chrysophaeum taylorii</name>
    <dbReference type="NCBI Taxonomy" id="2483200"/>
    <lineage>
        <taxon>Eukaryota</taxon>
        <taxon>Sar</taxon>
        <taxon>Stramenopiles</taxon>
        <taxon>Ochrophyta</taxon>
        <taxon>Pelagophyceae</taxon>
        <taxon>Pelagomonadales</taxon>
        <taxon>Pelagomonadaceae</taxon>
        <taxon>Chrysophaeum</taxon>
    </lineage>
</organism>
<name>A0AAD7UAP5_9STRA</name>
<evidence type="ECO:0000256" key="2">
    <source>
        <dbReference type="ARBA" id="ARBA00005885"/>
    </source>
</evidence>
<evidence type="ECO:0000313" key="8">
    <source>
        <dbReference type="Proteomes" id="UP001230188"/>
    </source>
</evidence>
<feature type="domain" description="TPX2 C-terminal" evidence="6">
    <location>
        <begin position="374"/>
        <end position="425"/>
    </location>
</feature>
<feature type="compositionally biased region" description="Acidic residues" evidence="5">
    <location>
        <begin position="24"/>
        <end position="37"/>
    </location>
</feature>
<dbReference type="GO" id="GO:0005856">
    <property type="term" value="C:cytoskeleton"/>
    <property type="evidence" value="ECO:0007669"/>
    <property type="project" value="UniProtKB-SubCell"/>
</dbReference>
<evidence type="ECO:0000256" key="4">
    <source>
        <dbReference type="ARBA" id="ARBA00023212"/>
    </source>
</evidence>
<dbReference type="EMBL" id="JAQMWT010000466">
    <property type="protein sequence ID" value="KAJ8600910.1"/>
    <property type="molecule type" value="Genomic_DNA"/>
</dbReference>
<feature type="compositionally biased region" description="Basic and acidic residues" evidence="5">
    <location>
        <begin position="375"/>
        <end position="404"/>
    </location>
</feature>
<gene>
    <name evidence="7" type="ORF">CTAYLR_005051</name>
</gene>
<evidence type="ECO:0000259" key="6">
    <source>
        <dbReference type="Pfam" id="PF06886"/>
    </source>
</evidence>
<comment type="caution">
    <text evidence="7">The sequence shown here is derived from an EMBL/GenBank/DDBJ whole genome shotgun (WGS) entry which is preliminary data.</text>
</comment>
<evidence type="ECO:0000256" key="3">
    <source>
        <dbReference type="ARBA" id="ARBA00022490"/>
    </source>
</evidence>
<accession>A0AAD7UAP5</accession>
<feature type="compositionally biased region" description="Polar residues" evidence="5">
    <location>
        <begin position="355"/>
        <end position="374"/>
    </location>
</feature>
<dbReference type="AlphaFoldDB" id="A0AAD7UAP5"/>
<feature type="region of interest" description="Disordered" evidence="5">
    <location>
        <begin position="241"/>
        <end position="342"/>
    </location>
</feature>
<sequence>MPRTRSQRRQQVALEDPKSFFEALLEEEEEKEEEGKDPEETKPEPVDPAAVIVAGIDGPEPLDAVTREEPETVEPPQVEPTIRLAEEQAAAPAERVLEPRTRPRSEELSRPRSPQPDLPPSPPLAEKIARWVSETPSRFKSDKRLEQEEARPATTVRKLTVPPTTVRKLTVPRSPSLLTSTRQRVPHVKAVVLSAFKALALNPKIMRSSGDYGVPRVISAPTTSPRPFAFATAARKMIRVDEKRSRSLAPKPARDHHHNKRSKSAAPRDDDQSKCAVAPSKTAHDYPRENAKPSAPRPASIKADDNTKRPFKARPIPTAPAFVPARSSKQLTTPVAPNMPGLARHAAAKAKFLEDQQQNANLKPQRQPLATKNHLNSDARAAKRREFDDAIAHRRQAREADKRAAQAAVDQAQRAELKRNRRTSIAQGGSCFVARPIKHR</sequence>
<proteinExistence type="inferred from homology"/>
<evidence type="ECO:0000313" key="7">
    <source>
        <dbReference type="EMBL" id="KAJ8600910.1"/>
    </source>
</evidence>
<feature type="compositionally biased region" description="Basic and acidic residues" evidence="5">
    <location>
        <begin position="95"/>
        <end position="110"/>
    </location>
</feature>
<feature type="compositionally biased region" description="Basic and acidic residues" evidence="5">
    <location>
        <begin position="137"/>
        <end position="151"/>
    </location>
</feature>
<dbReference type="Proteomes" id="UP001230188">
    <property type="component" value="Unassembled WGS sequence"/>
</dbReference>
<keyword evidence="4" id="KW-0206">Cytoskeleton</keyword>
<dbReference type="Pfam" id="PF06886">
    <property type="entry name" value="TPX2"/>
    <property type="match status" value="1"/>
</dbReference>
<evidence type="ECO:0000256" key="5">
    <source>
        <dbReference type="SAM" id="MobiDB-lite"/>
    </source>
</evidence>
<feature type="compositionally biased region" description="Pro residues" evidence="5">
    <location>
        <begin position="113"/>
        <end position="123"/>
    </location>
</feature>
<feature type="region of interest" description="Disordered" evidence="5">
    <location>
        <begin position="354"/>
        <end position="440"/>
    </location>
</feature>
<dbReference type="InterPro" id="IPR027329">
    <property type="entry name" value="TPX2_C"/>
</dbReference>
<feature type="compositionally biased region" description="Basic residues" evidence="5">
    <location>
        <begin position="254"/>
        <end position="263"/>
    </location>
</feature>
<protein>
    <recommendedName>
        <fullName evidence="6">TPX2 C-terminal domain-containing protein</fullName>
    </recommendedName>
</protein>
<comment type="subcellular location">
    <subcellularLocation>
        <location evidence="1">Cytoplasm</location>
        <location evidence="1">Cytoskeleton</location>
    </subcellularLocation>
</comment>
<keyword evidence="3" id="KW-0963">Cytoplasm</keyword>
<feature type="compositionally biased region" description="Basic and acidic residues" evidence="5">
    <location>
        <begin position="282"/>
        <end position="291"/>
    </location>
</feature>
<evidence type="ECO:0000256" key="1">
    <source>
        <dbReference type="ARBA" id="ARBA00004245"/>
    </source>
</evidence>
<reference evidence="7" key="1">
    <citation type="submission" date="2023-01" db="EMBL/GenBank/DDBJ databases">
        <title>Metagenome sequencing of chrysophaentin producing Chrysophaeum taylorii.</title>
        <authorList>
            <person name="Davison J."/>
            <person name="Bewley C."/>
        </authorList>
    </citation>
    <scope>NUCLEOTIDE SEQUENCE</scope>
    <source>
        <strain evidence="7">NIES-1699</strain>
    </source>
</reference>